<dbReference type="PANTHER" id="PTHR34873">
    <property type="entry name" value="SSR1766 PROTEIN"/>
    <property type="match status" value="1"/>
</dbReference>
<organism evidence="7">
    <name type="scientific">Candidatus Methanophagaceae archaeon ANME-1 ERB6</name>
    <dbReference type="NCBI Taxonomy" id="2759912"/>
    <lineage>
        <taxon>Archaea</taxon>
        <taxon>Methanobacteriati</taxon>
        <taxon>Methanobacteriota</taxon>
        <taxon>Stenosarchaea group</taxon>
        <taxon>Methanomicrobia</taxon>
        <taxon>Candidatus Methanophagales</taxon>
        <taxon>Candidatus Methanophagaceae</taxon>
    </lineage>
</organism>
<keyword evidence="5" id="KW-0694">RNA-binding</keyword>
<keyword evidence="4" id="KW-0378">Hydrolase</keyword>
<evidence type="ECO:0000256" key="4">
    <source>
        <dbReference type="ARBA" id="ARBA00022801"/>
    </source>
</evidence>
<dbReference type="GO" id="GO:0016787">
    <property type="term" value="F:hydrolase activity"/>
    <property type="evidence" value="ECO:0007669"/>
    <property type="project" value="UniProtKB-KW"/>
</dbReference>
<reference evidence="7" key="1">
    <citation type="submission" date="2020-06" db="EMBL/GenBank/DDBJ databases">
        <title>Unique genomic features of the anaerobic methanotrophic archaea.</title>
        <authorList>
            <person name="Chadwick G.L."/>
            <person name="Skennerton C.T."/>
            <person name="Laso-Perez R."/>
            <person name="Leu A.O."/>
            <person name="Speth D.R."/>
            <person name="Yu H."/>
            <person name="Morgan-Lang C."/>
            <person name="Hatzenpichler R."/>
            <person name="Goudeau D."/>
            <person name="Malmstrom R."/>
            <person name="Brazelton W.J."/>
            <person name="Woyke T."/>
            <person name="Hallam S.J."/>
            <person name="Tyson G.W."/>
            <person name="Wegener G."/>
            <person name="Boetius A."/>
            <person name="Orphan V."/>
        </authorList>
    </citation>
    <scope>NUCLEOTIDE SEQUENCE</scope>
</reference>
<dbReference type="Pfam" id="PF07927">
    <property type="entry name" value="HicA_toxin"/>
    <property type="match status" value="1"/>
</dbReference>
<dbReference type="AlphaFoldDB" id="A0A7G9YVJ9"/>
<evidence type="ECO:0000256" key="3">
    <source>
        <dbReference type="ARBA" id="ARBA00022759"/>
    </source>
</evidence>
<keyword evidence="1" id="KW-1277">Toxin-antitoxin system</keyword>
<dbReference type="EMBL" id="MT631499">
    <property type="protein sequence ID" value="QNO52033.1"/>
    <property type="molecule type" value="Genomic_DNA"/>
</dbReference>
<evidence type="ECO:0000256" key="5">
    <source>
        <dbReference type="ARBA" id="ARBA00022884"/>
    </source>
</evidence>
<evidence type="ECO:0000256" key="6">
    <source>
        <dbReference type="ARBA" id="ARBA00023016"/>
    </source>
</evidence>
<proteinExistence type="predicted"/>
<dbReference type="Gene3D" id="3.30.920.30">
    <property type="entry name" value="Hypothetical protein"/>
    <property type="match status" value="1"/>
</dbReference>
<gene>
    <name evidence="7" type="ORF">HGMICNAC_00035</name>
</gene>
<accession>A0A7G9YVJ9</accession>
<keyword evidence="2" id="KW-0540">Nuclease</keyword>
<dbReference type="InterPro" id="IPR012933">
    <property type="entry name" value="HicA_mRNA_interferase"/>
</dbReference>
<evidence type="ECO:0000256" key="2">
    <source>
        <dbReference type="ARBA" id="ARBA00022722"/>
    </source>
</evidence>
<evidence type="ECO:0000256" key="1">
    <source>
        <dbReference type="ARBA" id="ARBA00022649"/>
    </source>
</evidence>
<dbReference type="SUPFAM" id="SSF54786">
    <property type="entry name" value="YcfA/nrd intein domain"/>
    <property type="match status" value="1"/>
</dbReference>
<sequence length="73" mass="8438">MKLPLISGENMCKIVSKLGFEMVRQKGSHTVWKHEDGRTTTIPLHSGKKLPRGLIKKILKDVELPVEDYLRRR</sequence>
<evidence type="ECO:0000313" key="7">
    <source>
        <dbReference type="EMBL" id="QNO52033.1"/>
    </source>
</evidence>
<evidence type="ECO:0008006" key="8">
    <source>
        <dbReference type="Google" id="ProtNLM"/>
    </source>
</evidence>
<dbReference type="InterPro" id="IPR038570">
    <property type="entry name" value="HicA_sf"/>
</dbReference>
<dbReference type="PANTHER" id="PTHR34873:SF3">
    <property type="entry name" value="ADDICTION MODULE TOXIN, HICA FAMILY"/>
    <property type="match status" value="1"/>
</dbReference>
<keyword evidence="3" id="KW-0255">Endonuclease</keyword>
<keyword evidence="6" id="KW-0346">Stress response</keyword>
<protein>
    <recommendedName>
        <fullName evidence="8">Addiction module toxin, HicA family</fullName>
    </recommendedName>
</protein>
<dbReference type="GO" id="GO:0003729">
    <property type="term" value="F:mRNA binding"/>
    <property type="evidence" value="ECO:0007669"/>
    <property type="project" value="InterPro"/>
</dbReference>
<name>A0A7G9YVJ9_9EURY</name>
<dbReference type="GO" id="GO:0004519">
    <property type="term" value="F:endonuclease activity"/>
    <property type="evidence" value="ECO:0007669"/>
    <property type="project" value="UniProtKB-KW"/>
</dbReference>